<keyword evidence="1 4" id="KW-0349">Heme</keyword>
<keyword evidence="9" id="KW-1185">Reference proteome</keyword>
<dbReference type="InterPro" id="IPR036909">
    <property type="entry name" value="Cyt_c-like_dom_sf"/>
</dbReference>
<feature type="domain" description="Cytochrome c" evidence="7">
    <location>
        <begin position="58"/>
        <end position="143"/>
    </location>
</feature>
<dbReference type="OrthoDB" id="9773456at2"/>
<dbReference type="PANTHER" id="PTHR33751">
    <property type="entry name" value="CBB3-TYPE CYTOCHROME C OXIDASE SUBUNIT FIXP"/>
    <property type="match status" value="1"/>
</dbReference>
<gene>
    <name evidence="8" type="ORF">SAMN05428957_102179</name>
</gene>
<evidence type="ECO:0000313" key="9">
    <source>
        <dbReference type="Proteomes" id="UP000198552"/>
    </source>
</evidence>
<sequence length="271" mass="26900">MSVLDPLTCRGTAALLTGLLMAAAAQVHAQAPATPPPGSPAIALPGQPTPPPEAAPQASAEAGRQIAAKGSAQGAAACISCHGERGEGGASFPRLAGTGAAYLRAQLDAFADGSRANPIMQPIAKALNAQERASLALYYSRLPAPAAVQPARADASPDDTGAWLAARGRWSDGLPACAQCHGPGGQGVGEHFPPLAGQPAAYIVEQLKAWRGNARPPGPLKLMVAVAAKLSDADIAAVANHYAGLGQQSSSVPAVAAPAVPAATAHNGGKP</sequence>
<dbReference type="GO" id="GO:0020037">
    <property type="term" value="F:heme binding"/>
    <property type="evidence" value="ECO:0007669"/>
    <property type="project" value="InterPro"/>
</dbReference>
<dbReference type="Proteomes" id="UP000198552">
    <property type="component" value="Unassembled WGS sequence"/>
</dbReference>
<dbReference type="EMBL" id="FNHP01000002">
    <property type="protein sequence ID" value="SDM08050.1"/>
    <property type="molecule type" value="Genomic_DNA"/>
</dbReference>
<dbReference type="AlphaFoldDB" id="A0A1G9QAU1"/>
<dbReference type="SUPFAM" id="SSF46626">
    <property type="entry name" value="Cytochrome c"/>
    <property type="match status" value="2"/>
</dbReference>
<evidence type="ECO:0000256" key="1">
    <source>
        <dbReference type="ARBA" id="ARBA00022617"/>
    </source>
</evidence>
<protein>
    <submittedName>
        <fullName evidence="8">Cytochrome c553</fullName>
    </submittedName>
</protein>
<evidence type="ECO:0000256" key="3">
    <source>
        <dbReference type="ARBA" id="ARBA00023004"/>
    </source>
</evidence>
<proteinExistence type="predicted"/>
<dbReference type="PANTHER" id="PTHR33751:SF11">
    <property type="entry name" value="BLL4483 PROTEIN"/>
    <property type="match status" value="1"/>
</dbReference>
<dbReference type="Pfam" id="PF00034">
    <property type="entry name" value="Cytochrom_C"/>
    <property type="match status" value="2"/>
</dbReference>
<dbReference type="GO" id="GO:0009055">
    <property type="term" value="F:electron transfer activity"/>
    <property type="evidence" value="ECO:0007669"/>
    <property type="project" value="InterPro"/>
</dbReference>
<feature type="chain" id="PRO_5011540916" evidence="6">
    <location>
        <begin position="30"/>
        <end position="271"/>
    </location>
</feature>
<evidence type="ECO:0000256" key="5">
    <source>
        <dbReference type="SAM" id="MobiDB-lite"/>
    </source>
</evidence>
<dbReference type="STRING" id="1527607.SAMN05428957_102179"/>
<keyword evidence="3 4" id="KW-0408">Iron</keyword>
<dbReference type="InterPro" id="IPR050597">
    <property type="entry name" value="Cytochrome_c_Oxidase_Subunit"/>
</dbReference>
<dbReference type="PROSITE" id="PS51007">
    <property type="entry name" value="CYTC"/>
    <property type="match status" value="2"/>
</dbReference>
<dbReference type="GO" id="GO:0046872">
    <property type="term" value="F:metal ion binding"/>
    <property type="evidence" value="ECO:0007669"/>
    <property type="project" value="UniProtKB-KW"/>
</dbReference>
<evidence type="ECO:0000256" key="6">
    <source>
        <dbReference type="SAM" id="SignalP"/>
    </source>
</evidence>
<evidence type="ECO:0000256" key="4">
    <source>
        <dbReference type="PROSITE-ProRule" id="PRU00433"/>
    </source>
</evidence>
<reference evidence="9" key="1">
    <citation type="submission" date="2016-10" db="EMBL/GenBank/DDBJ databases">
        <authorList>
            <person name="Varghese N."/>
            <person name="Submissions S."/>
        </authorList>
    </citation>
    <scope>NUCLEOTIDE SEQUENCE [LARGE SCALE GENOMIC DNA]</scope>
    <source>
        <strain evidence="9">EPL6</strain>
    </source>
</reference>
<keyword evidence="2 4" id="KW-0479">Metal-binding</keyword>
<evidence type="ECO:0000259" key="7">
    <source>
        <dbReference type="PROSITE" id="PS51007"/>
    </source>
</evidence>
<evidence type="ECO:0000313" key="8">
    <source>
        <dbReference type="EMBL" id="SDM08050.1"/>
    </source>
</evidence>
<keyword evidence="6" id="KW-0732">Signal</keyword>
<feature type="signal peptide" evidence="6">
    <location>
        <begin position="1"/>
        <end position="29"/>
    </location>
</feature>
<name>A0A1G9QAU1_9BURK</name>
<evidence type="ECO:0000256" key="2">
    <source>
        <dbReference type="ARBA" id="ARBA00022723"/>
    </source>
</evidence>
<feature type="domain" description="Cytochrome c" evidence="7">
    <location>
        <begin position="158"/>
        <end position="246"/>
    </location>
</feature>
<feature type="region of interest" description="Disordered" evidence="5">
    <location>
        <begin position="30"/>
        <end position="59"/>
    </location>
</feature>
<dbReference type="InterPro" id="IPR009056">
    <property type="entry name" value="Cyt_c-like_dom"/>
</dbReference>
<dbReference type="Gene3D" id="1.10.760.10">
    <property type="entry name" value="Cytochrome c-like domain"/>
    <property type="match status" value="2"/>
</dbReference>
<accession>A0A1G9QAU1</accession>
<organism evidence="8 9">
    <name type="scientific">Oryzisolibacter propanilivorax</name>
    <dbReference type="NCBI Taxonomy" id="1527607"/>
    <lineage>
        <taxon>Bacteria</taxon>
        <taxon>Pseudomonadati</taxon>
        <taxon>Pseudomonadota</taxon>
        <taxon>Betaproteobacteria</taxon>
        <taxon>Burkholderiales</taxon>
        <taxon>Comamonadaceae</taxon>
        <taxon>Oryzisolibacter</taxon>
    </lineage>
</organism>